<sequence>MRYYTPKSELDARITRFQIGLREQDVECALITQNVDMFYFSGTIQHAHLFIPAEGKPVLFVTKSTERARSESFLDCIVDLAQPKDLRGILSEFGYGSLKTIGLEGDVLTFNLYRRYEKLFSPAKAVDISPLIRSVRMIKSPYELELIREAGKMGSEIMAFVSENLRAGMAEFQIVGMIEKLSREKGHPGFIRTRGFNQDLVPVLLLSGPGGGVPSYANGPLGGSGATTAFPYGPCNRIIGRDESVIVDYEAWVGGYMTDMTRTFCVGRLPGYMERAYHVAVEIQELLKDLGKPGIKCEELFQKAREKVRKYGLIDHFMGMHRPVSFIGHGVGLEVDELPVIAPGIATQLVEGMVIAIEPKFVFPKGAVGIENTFVVGKQGLEHLTSFDEGIQYC</sequence>
<dbReference type="Gene3D" id="3.40.350.10">
    <property type="entry name" value="Creatinase/prolidase N-terminal domain"/>
    <property type="match status" value="1"/>
</dbReference>
<dbReference type="InterPro" id="IPR000994">
    <property type="entry name" value="Pept_M24"/>
</dbReference>
<feature type="domain" description="Creatinase N-terminal" evidence="2">
    <location>
        <begin position="13"/>
        <end position="138"/>
    </location>
</feature>
<dbReference type="EMBL" id="CP045798">
    <property type="protein sequence ID" value="QNB47942.1"/>
    <property type="molecule type" value="Genomic_DNA"/>
</dbReference>
<dbReference type="InterPro" id="IPR036005">
    <property type="entry name" value="Creatinase/aminopeptidase-like"/>
</dbReference>
<dbReference type="PANTHER" id="PTHR46112">
    <property type="entry name" value="AMINOPEPTIDASE"/>
    <property type="match status" value="1"/>
</dbReference>
<dbReference type="RefSeq" id="WP_034423550.1">
    <property type="nucleotide sequence ID" value="NZ_CP045798.1"/>
</dbReference>
<dbReference type="KEGG" id="tfr:BR63_17760"/>
<name>A0A7G6E788_THEFR</name>
<dbReference type="CDD" id="cd01066">
    <property type="entry name" value="APP_MetAP"/>
    <property type="match status" value="1"/>
</dbReference>
<accession>A0A7G6E788</accession>
<gene>
    <name evidence="3" type="ORF">BR63_17760</name>
</gene>
<evidence type="ECO:0000313" key="4">
    <source>
        <dbReference type="Proteomes" id="UP000515847"/>
    </source>
</evidence>
<proteinExistence type="predicted"/>
<dbReference type="Pfam" id="PF00557">
    <property type="entry name" value="Peptidase_M24"/>
    <property type="match status" value="1"/>
</dbReference>
<reference evidence="3 4" key="1">
    <citation type="journal article" date="2019" name="Front. Microbiol.">
        <title>Thermoanaerosceptrum fracticalcis gen. nov. sp. nov., a Novel Fumarate-Fermenting Microorganism From a Deep Fractured Carbonate Aquifer of the US Great Basin.</title>
        <authorList>
            <person name="Hamilton-Brehm S.D."/>
            <person name="Stewart L.E."/>
            <person name="Zavarin M."/>
            <person name="Caldwell M."/>
            <person name="Lawson P.A."/>
            <person name="Onstott T.C."/>
            <person name="Grzymski J."/>
            <person name="Neveux I."/>
            <person name="Lollar B.S."/>
            <person name="Russell C.E."/>
            <person name="Moser D.P."/>
        </authorList>
    </citation>
    <scope>NUCLEOTIDE SEQUENCE [LARGE SCALE GENOMIC DNA]</scope>
    <source>
        <strain evidence="3 4">DRI-13</strain>
    </source>
</reference>
<dbReference type="InterPro" id="IPR029149">
    <property type="entry name" value="Creatin/AminoP/Spt16_N"/>
</dbReference>
<dbReference type="AlphaFoldDB" id="A0A7G6E788"/>
<dbReference type="Pfam" id="PF01321">
    <property type="entry name" value="Creatinase_N"/>
    <property type="match status" value="1"/>
</dbReference>
<evidence type="ECO:0000259" key="1">
    <source>
        <dbReference type="Pfam" id="PF00557"/>
    </source>
</evidence>
<dbReference type="Gene3D" id="3.90.230.10">
    <property type="entry name" value="Creatinase/methionine aminopeptidase superfamily"/>
    <property type="match status" value="1"/>
</dbReference>
<dbReference type="OrthoDB" id="9806388at2"/>
<keyword evidence="4" id="KW-1185">Reference proteome</keyword>
<dbReference type="SUPFAM" id="SSF55920">
    <property type="entry name" value="Creatinase/aminopeptidase"/>
    <property type="match status" value="1"/>
</dbReference>
<dbReference type="InterPro" id="IPR050659">
    <property type="entry name" value="Peptidase_M24B"/>
</dbReference>
<protein>
    <submittedName>
        <fullName evidence="3">M24 family metallopeptidase</fullName>
    </submittedName>
</protein>
<dbReference type="Proteomes" id="UP000515847">
    <property type="component" value="Chromosome"/>
</dbReference>
<dbReference type="PANTHER" id="PTHR46112:SF2">
    <property type="entry name" value="XAA-PRO AMINOPEPTIDASE P-RELATED"/>
    <property type="match status" value="1"/>
</dbReference>
<dbReference type="InterPro" id="IPR000587">
    <property type="entry name" value="Creatinase_N"/>
</dbReference>
<feature type="domain" description="Peptidase M24" evidence="1">
    <location>
        <begin position="145"/>
        <end position="377"/>
    </location>
</feature>
<evidence type="ECO:0000313" key="3">
    <source>
        <dbReference type="EMBL" id="QNB47942.1"/>
    </source>
</evidence>
<evidence type="ECO:0000259" key="2">
    <source>
        <dbReference type="Pfam" id="PF01321"/>
    </source>
</evidence>
<dbReference type="SUPFAM" id="SSF53092">
    <property type="entry name" value="Creatinase/prolidase N-terminal domain"/>
    <property type="match status" value="1"/>
</dbReference>
<organism evidence="3 4">
    <name type="scientific">Thermanaerosceptrum fracticalcis</name>
    <dbReference type="NCBI Taxonomy" id="1712410"/>
    <lineage>
        <taxon>Bacteria</taxon>
        <taxon>Bacillati</taxon>
        <taxon>Bacillota</taxon>
        <taxon>Clostridia</taxon>
        <taxon>Eubacteriales</taxon>
        <taxon>Peptococcaceae</taxon>
        <taxon>Thermanaerosceptrum</taxon>
    </lineage>
</organism>